<proteinExistence type="predicted"/>
<feature type="domain" description="DUF6697" evidence="2">
    <location>
        <begin position="87"/>
        <end position="138"/>
    </location>
</feature>
<evidence type="ECO:0000313" key="4">
    <source>
        <dbReference type="Proteomes" id="UP000620124"/>
    </source>
</evidence>
<dbReference type="Pfam" id="PF20411">
    <property type="entry name" value="DUF6697"/>
    <property type="match status" value="2"/>
</dbReference>
<gene>
    <name evidence="3" type="ORF">MVEN_02445500</name>
</gene>
<reference evidence="3" key="1">
    <citation type="submission" date="2020-05" db="EMBL/GenBank/DDBJ databases">
        <title>Mycena genomes resolve the evolution of fungal bioluminescence.</title>
        <authorList>
            <person name="Tsai I.J."/>
        </authorList>
    </citation>
    <scope>NUCLEOTIDE SEQUENCE</scope>
    <source>
        <strain evidence="3">CCC161011</strain>
    </source>
</reference>
<dbReference type="InterPro" id="IPR046520">
    <property type="entry name" value="DUF6697"/>
</dbReference>
<feature type="region of interest" description="Disordered" evidence="1">
    <location>
        <begin position="289"/>
        <end position="332"/>
    </location>
</feature>
<accession>A0A8H6WYJ3</accession>
<dbReference type="Proteomes" id="UP000620124">
    <property type="component" value="Unassembled WGS sequence"/>
</dbReference>
<name>A0A8H6WYJ3_9AGAR</name>
<sequence length="332" mass="37315">MSLFHLRGDRPTDVVGTSFDAEFLTKSVGVKRRRDVGEDSSSKFQIKKVKKLERSEGLGAGTLHARLISAGISTEPYPINLDETLCASITGGNSQAAFPAIAEEWCTKTGHRYFTYPNRIQNPDAPMVPGAPGLFLAAVGRSAKECNVEWTSGIYKAEWTDQKQQMRNRWCKKLAKKDWGRITRTRIALRRQLQRDPTFEEVDTALETDQKYLDINADDIAQGFDNGDERLAVWTMKCVGYDEQLQRDLVRQITGWVPPSAFAMEARRGTNRQAQAWKGAALGAIEIEHPKESKSGQKKPLLPSEERSPKPNVPLPWRARTKVANRSCNQKL</sequence>
<comment type="caution">
    <text evidence="3">The sequence shown here is derived from an EMBL/GenBank/DDBJ whole genome shotgun (WGS) entry which is preliminary data.</text>
</comment>
<dbReference type="EMBL" id="JACAZI010000032">
    <property type="protein sequence ID" value="KAF7331052.1"/>
    <property type="molecule type" value="Genomic_DNA"/>
</dbReference>
<dbReference type="AlphaFoldDB" id="A0A8H6WYJ3"/>
<protein>
    <recommendedName>
        <fullName evidence="2">DUF6697 domain-containing protein</fullName>
    </recommendedName>
</protein>
<evidence type="ECO:0000313" key="3">
    <source>
        <dbReference type="EMBL" id="KAF7331052.1"/>
    </source>
</evidence>
<feature type="domain" description="DUF6697" evidence="2">
    <location>
        <begin position="156"/>
        <end position="251"/>
    </location>
</feature>
<evidence type="ECO:0000259" key="2">
    <source>
        <dbReference type="Pfam" id="PF20411"/>
    </source>
</evidence>
<evidence type="ECO:0000256" key="1">
    <source>
        <dbReference type="SAM" id="MobiDB-lite"/>
    </source>
</evidence>
<organism evidence="3 4">
    <name type="scientific">Mycena venus</name>
    <dbReference type="NCBI Taxonomy" id="2733690"/>
    <lineage>
        <taxon>Eukaryota</taxon>
        <taxon>Fungi</taxon>
        <taxon>Dikarya</taxon>
        <taxon>Basidiomycota</taxon>
        <taxon>Agaricomycotina</taxon>
        <taxon>Agaricomycetes</taxon>
        <taxon>Agaricomycetidae</taxon>
        <taxon>Agaricales</taxon>
        <taxon>Marasmiineae</taxon>
        <taxon>Mycenaceae</taxon>
        <taxon>Mycena</taxon>
    </lineage>
</organism>
<keyword evidence="4" id="KW-1185">Reference proteome</keyword>
<dbReference type="OrthoDB" id="3176940at2759"/>